<reference evidence="1" key="1">
    <citation type="submission" date="2020-08" db="EMBL/GenBank/DDBJ databases">
        <title>Genome sequencing and assembly of the red palm weevil Rhynchophorus ferrugineus.</title>
        <authorList>
            <person name="Dias G.B."/>
            <person name="Bergman C.M."/>
            <person name="Manee M."/>
        </authorList>
    </citation>
    <scope>NUCLEOTIDE SEQUENCE</scope>
    <source>
        <strain evidence="1">AA-2017</strain>
        <tissue evidence="1">Whole larva</tissue>
    </source>
</reference>
<comment type="caution">
    <text evidence="1">The sequence shown here is derived from an EMBL/GenBank/DDBJ whole genome shotgun (WGS) entry which is preliminary data.</text>
</comment>
<accession>A0A834ICL5</accession>
<name>A0A834ICL5_RHYFE</name>
<protein>
    <submittedName>
        <fullName evidence="1">Uncharacterized protein</fullName>
    </submittedName>
</protein>
<gene>
    <name evidence="1" type="ORF">GWI33_008708</name>
</gene>
<proteinExistence type="predicted"/>
<keyword evidence="2" id="KW-1185">Reference proteome</keyword>
<dbReference type="Proteomes" id="UP000625711">
    <property type="component" value="Unassembled WGS sequence"/>
</dbReference>
<organism evidence="1 2">
    <name type="scientific">Rhynchophorus ferrugineus</name>
    <name type="common">Red palm weevil</name>
    <name type="synonym">Curculio ferrugineus</name>
    <dbReference type="NCBI Taxonomy" id="354439"/>
    <lineage>
        <taxon>Eukaryota</taxon>
        <taxon>Metazoa</taxon>
        <taxon>Ecdysozoa</taxon>
        <taxon>Arthropoda</taxon>
        <taxon>Hexapoda</taxon>
        <taxon>Insecta</taxon>
        <taxon>Pterygota</taxon>
        <taxon>Neoptera</taxon>
        <taxon>Endopterygota</taxon>
        <taxon>Coleoptera</taxon>
        <taxon>Polyphaga</taxon>
        <taxon>Cucujiformia</taxon>
        <taxon>Curculionidae</taxon>
        <taxon>Dryophthorinae</taxon>
        <taxon>Rhynchophorus</taxon>
    </lineage>
</organism>
<sequence length="125" mass="13908">MIVWVARAITSKYGPIFLLPGGKRTGKRLVGCLPPPPPPPPLLLLAVVFSAGIDYPDSGLEPRAKFTRPTAGFPGPLRKFPPKAFFSAARAGLLANRFRDFRRLTVAVYDRGDRNRQKDVFRFRS</sequence>
<dbReference type="EMBL" id="JAACXV010000405">
    <property type="protein sequence ID" value="KAF7278214.1"/>
    <property type="molecule type" value="Genomic_DNA"/>
</dbReference>
<evidence type="ECO:0000313" key="1">
    <source>
        <dbReference type="EMBL" id="KAF7278214.1"/>
    </source>
</evidence>
<evidence type="ECO:0000313" key="2">
    <source>
        <dbReference type="Proteomes" id="UP000625711"/>
    </source>
</evidence>
<dbReference type="AlphaFoldDB" id="A0A834ICL5"/>